<sequence>MSSNRPADAAGGPGGGHSDGSRAARAPRRGPGGTPSRGVQPGRGAGHQASLWLSTPWVAILLVTGVFHLYRGVPVDALVFLSAGAVLAIDTAVRHARGRRPGRGAVELRAARTLPRWFWAAAAAAVGALSLAVVVLAPASSTGIPAVVGLVGAAMLLVAWPDPPRPPGRPAARVRRAAYWWAGVVFFLCIWELGTYFIDRFSPGGEAVFPPLTDLLQPLFDSDSSRWFMTALWLVACGTLLRVVRRP</sequence>
<dbReference type="RefSeq" id="WP_176633475.1">
    <property type="nucleotide sequence ID" value="NZ_JAAMFM010000002.1"/>
</dbReference>
<keyword evidence="2" id="KW-0812">Transmembrane</keyword>
<feature type="compositionally biased region" description="Low complexity" evidence="1">
    <location>
        <begin position="1"/>
        <end position="10"/>
    </location>
</feature>
<reference evidence="3 4" key="1">
    <citation type="submission" date="2020-02" db="EMBL/GenBank/DDBJ databases">
        <title>Genome sequence of strain AETb3-4.</title>
        <authorList>
            <person name="Gao J."/>
            <person name="Zhang X."/>
        </authorList>
    </citation>
    <scope>NUCLEOTIDE SEQUENCE [LARGE SCALE GENOMIC DNA]</scope>
    <source>
        <strain evidence="3 4">AETb3-4</strain>
    </source>
</reference>
<evidence type="ECO:0000313" key="4">
    <source>
        <dbReference type="Proteomes" id="UP000543556"/>
    </source>
</evidence>
<accession>A0A7Y7IEB1</accession>
<dbReference type="Proteomes" id="UP000543556">
    <property type="component" value="Unassembled WGS sequence"/>
</dbReference>
<feature type="transmembrane region" description="Helical" evidence="2">
    <location>
        <begin position="143"/>
        <end position="160"/>
    </location>
</feature>
<dbReference type="EMBL" id="JAAMFM010000002">
    <property type="protein sequence ID" value="NVM93748.1"/>
    <property type="molecule type" value="Genomic_DNA"/>
</dbReference>
<proteinExistence type="predicted"/>
<feature type="compositionally biased region" description="Gly residues" evidence="1">
    <location>
        <begin position="30"/>
        <end position="45"/>
    </location>
</feature>
<feature type="transmembrane region" description="Helical" evidence="2">
    <location>
        <begin position="51"/>
        <end position="71"/>
    </location>
</feature>
<keyword evidence="2" id="KW-0472">Membrane</keyword>
<feature type="transmembrane region" description="Helical" evidence="2">
    <location>
        <begin position="117"/>
        <end position="137"/>
    </location>
</feature>
<evidence type="ECO:0000313" key="3">
    <source>
        <dbReference type="EMBL" id="NVM93748.1"/>
    </source>
</evidence>
<organism evidence="3 4">
    <name type="scientific">Arthrobacter wenxiniae</name>
    <dbReference type="NCBI Taxonomy" id="2713570"/>
    <lineage>
        <taxon>Bacteria</taxon>
        <taxon>Bacillati</taxon>
        <taxon>Actinomycetota</taxon>
        <taxon>Actinomycetes</taxon>
        <taxon>Micrococcales</taxon>
        <taxon>Micrococcaceae</taxon>
        <taxon>Arthrobacter</taxon>
    </lineage>
</organism>
<protein>
    <submittedName>
        <fullName evidence="3">Uncharacterized protein</fullName>
    </submittedName>
</protein>
<name>A0A7Y7IEB1_9MICC</name>
<feature type="transmembrane region" description="Helical" evidence="2">
    <location>
        <begin position="77"/>
        <end position="96"/>
    </location>
</feature>
<feature type="transmembrane region" description="Helical" evidence="2">
    <location>
        <begin position="227"/>
        <end position="244"/>
    </location>
</feature>
<evidence type="ECO:0000256" key="1">
    <source>
        <dbReference type="SAM" id="MobiDB-lite"/>
    </source>
</evidence>
<comment type="caution">
    <text evidence="3">The sequence shown here is derived from an EMBL/GenBank/DDBJ whole genome shotgun (WGS) entry which is preliminary data.</text>
</comment>
<dbReference type="AlphaFoldDB" id="A0A7Y7IEB1"/>
<feature type="region of interest" description="Disordered" evidence="1">
    <location>
        <begin position="1"/>
        <end position="45"/>
    </location>
</feature>
<keyword evidence="4" id="KW-1185">Reference proteome</keyword>
<keyword evidence="2" id="KW-1133">Transmembrane helix</keyword>
<feature type="transmembrane region" description="Helical" evidence="2">
    <location>
        <begin position="180"/>
        <end position="198"/>
    </location>
</feature>
<gene>
    <name evidence="3" type="ORF">G6034_02260</name>
</gene>
<evidence type="ECO:0000256" key="2">
    <source>
        <dbReference type="SAM" id="Phobius"/>
    </source>
</evidence>